<evidence type="ECO:0000313" key="2">
    <source>
        <dbReference type="Proteomes" id="UP000001362"/>
    </source>
</evidence>
<dbReference type="PaxDb" id="243159-AFE_1599"/>
<name>B7JAU1_ACIF2</name>
<dbReference type="AlphaFoldDB" id="B7JAU1"/>
<organism evidence="1 2">
    <name type="scientific">Acidithiobacillus ferrooxidans (strain ATCC 23270 / DSM 14882 / CIP 104768 / NCIMB 8455)</name>
    <name type="common">Ferrobacillus ferrooxidans (strain ATCC 23270)</name>
    <dbReference type="NCBI Taxonomy" id="243159"/>
    <lineage>
        <taxon>Bacteria</taxon>
        <taxon>Pseudomonadati</taxon>
        <taxon>Pseudomonadota</taxon>
        <taxon>Acidithiobacillia</taxon>
        <taxon>Acidithiobacillales</taxon>
        <taxon>Acidithiobacillaceae</taxon>
        <taxon>Acidithiobacillus</taxon>
    </lineage>
</organism>
<dbReference type="Proteomes" id="UP000001362">
    <property type="component" value="Chromosome"/>
</dbReference>
<dbReference type="EMBL" id="CP001219">
    <property type="protein sequence ID" value="ACK78210.1"/>
    <property type="molecule type" value="Genomic_DNA"/>
</dbReference>
<sequence length="31" mass="3587">MVEIKFLSAILFMALPLHNEGVGHFPCLRRF</sequence>
<proteinExistence type="predicted"/>
<dbReference type="KEGG" id="afr:AFE_1599"/>
<protein>
    <submittedName>
        <fullName evidence="1">Uncharacterized protein</fullName>
    </submittedName>
</protein>
<evidence type="ECO:0000313" key="1">
    <source>
        <dbReference type="EMBL" id="ACK78210.1"/>
    </source>
</evidence>
<accession>B7JAU1</accession>
<keyword evidence="2" id="KW-1185">Reference proteome</keyword>
<dbReference type="STRING" id="243159.AFE_1599"/>
<dbReference type="HOGENOM" id="CLU_3394641_0_0_6"/>
<reference evidence="1 2" key="1">
    <citation type="journal article" date="2008" name="BMC Genomics">
        <title>Acidithiobacillus ferrooxidans metabolism: from genome sequence to industrial applications.</title>
        <authorList>
            <person name="Valdes J."/>
            <person name="Pedroso I."/>
            <person name="Quatrini R."/>
            <person name="Dodson R.J."/>
            <person name="Tettelin H."/>
            <person name="Blake R.II."/>
            <person name="Eisen J.A."/>
            <person name="Holmes D.S."/>
        </authorList>
    </citation>
    <scope>NUCLEOTIDE SEQUENCE [LARGE SCALE GENOMIC DNA]</scope>
    <source>
        <strain evidence="2">ATCC 23270 / DSM 14882 / CIP 104768 / NCIMB 8455</strain>
    </source>
</reference>
<gene>
    <name evidence="1" type="ordered locus">AFE_1599</name>
</gene>